<name>A0A7G0TDN9_9ENTO</name>
<feature type="non-terminal residue" evidence="13">
    <location>
        <position position="1"/>
    </location>
</feature>
<evidence type="ECO:0000256" key="1">
    <source>
        <dbReference type="ARBA" id="ARBA00004192"/>
    </source>
</evidence>
<evidence type="ECO:0000256" key="11">
    <source>
        <dbReference type="ARBA" id="ARBA00023296"/>
    </source>
</evidence>
<evidence type="ECO:0000256" key="10">
    <source>
        <dbReference type="ARBA" id="ARBA00023288"/>
    </source>
</evidence>
<keyword evidence="11" id="KW-1160">Virus entry into host cell</keyword>
<dbReference type="InterPro" id="IPR033703">
    <property type="entry name" value="Rhv-like"/>
</dbReference>
<dbReference type="Proteomes" id="UP000326717">
    <property type="component" value="Genome"/>
</dbReference>
<proteinExistence type="predicted"/>
<evidence type="ECO:0000256" key="2">
    <source>
        <dbReference type="ARBA" id="ARBA00004328"/>
    </source>
</evidence>
<keyword evidence="6" id="KW-0519">Myristate</keyword>
<comment type="subcellular location">
    <subcellularLocation>
        <location evidence="1">Host cytoplasm</location>
    </subcellularLocation>
    <subcellularLocation>
        <location evidence="2">Virion</location>
    </subcellularLocation>
</comment>
<dbReference type="InterPro" id="IPR029053">
    <property type="entry name" value="Viral_coat"/>
</dbReference>
<protein>
    <recommendedName>
        <fullName evidence="3">Genome polyprotein</fullName>
    </recommendedName>
</protein>
<evidence type="ECO:0000256" key="7">
    <source>
        <dbReference type="ARBA" id="ARBA00022804"/>
    </source>
</evidence>
<evidence type="ECO:0000256" key="3">
    <source>
        <dbReference type="ARBA" id="ARBA00020107"/>
    </source>
</evidence>
<organism evidence="13 14">
    <name type="scientific">Rhinovirus C</name>
    <dbReference type="NCBI Taxonomy" id="463676"/>
    <lineage>
        <taxon>Viruses</taxon>
        <taxon>Riboviria</taxon>
        <taxon>Orthornavirae</taxon>
        <taxon>Pisuviricota</taxon>
        <taxon>Pisoniviricetes</taxon>
        <taxon>Picornavirales</taxon>
        <taxon>Picornaviridae</taxon>
        <taxon>Ensavirinae</taxon>
        <taxon>Enterovirus</taxon>
        <taxon>Enterovirus cerhino</taxon>
    </lineage>
</organism>
<keyword evidence="8" id="KW-0946">Virion</keyword>
<keyword evidence="5" id="KW-0167">Capsid protein</keyword>
<dbReference type="Gene3D" id="2.60.120.20">
    <property type="match status" value="1"/>
</dbReference>
<evidence type="ECO:0000256" key="5">
    <source>
        <dbReference type="ARBA" id="ARBA00022706"/>
    </source>
</evidence>
<dbReference type="GO" id="GO:0044423">
    <property type="term" value="C:virion component"/>
    <property type="evidence" value="ECO:0007669"/>
    <property type="project" value="UniProtKB-KW"/>
</dbReference>
<keyword evidence="5" id="KW-1143">T=pseudo3 icosahedral capsid protein</keyword>
<dbReference type="SUPFAM" id="SSF88633">
    <property type="entry name" value="Positive stranded ssRNA viruses"/>
    <property type="match status" value="1"/>
</dbReference>
<feature type="non-terminal residue" evidence="13">
    <location>
        <position position="272"/>
    </location>
</feature>
<keyword evidence="10" id="KW-0449">Lipoprotein</keyword>
<sequence>NPVDNFVDNVLEEVLVVPNHKPSGPIHTTKPTILSAMEIGASSDARPEDMIETRYVINSRTNGEATVENFLGRSALWANVNMSDGYASWSITYQGNAQIRKKLEFFTYVRFDLEITIITSNPNLMQVMYIPPGAKPPKGKDSMEWNTASNPSVFFQPGNGFPRFTIPFTGLGSAYYMFYDGYDKVSHDHGTYGTSITNDMGKLCFRTPNNSTGTDTIRIFGKPKHTRAWIPRPPRATEYTHKDSTNYNRRVYPDSADSTKHYITTRESIKTA</sequence>
<dbReference type="Pfam" id="PF22663">
    <property type="entry name" value="Rhv_5"/>
    <property type="match status" value="1"/>
</dbReference>
<keyword evidence="7" id="KW-1161">Viral attachment to host cell</keyword>
<keyword evidence="9" id="KW-1035">Host cytoplasm</keyword>
<accession>A0A7G0TDN9</accession>
<dbReference type="GO" id="GO:0019062">
    <property type="term" value="P:virion attachment to host cell"/>
    <property type="evidence" value="ECO:0007669"/>
    <property type="project" value="UniProtKB-KW"/>
</dbReference>
<evidence type="ECO:0000259" key="12">
    <source>
        <dbReference type="Pfam" id="PF22663"/>
    </source>
</evidence>
<dbReference type="InterPro" id="IPR059138">
    <property type="entry name" value="Pico_VP1"/>
</dbReference>
<evidence type="ECO:0000256" key="9">
    <source>
        <dbReference type="ARBA" id="ARBA00023200"/>
    </source>
</evidence>
<evidence type="ECO:0000313" key="14">
    <source>
        <dbReference type="Proteomes" id="UP000326717"/>
    </source>
</evidence>
<dbReference type="EMBL" id="JF416322">
    <property type="protein sequence ID" value="AEM44646.1"/>
    <property type="molecule type" value="Genomic_RNA"/>
</dbReference>
<feature type="domain" description="Picornavirus capsid VP1" evidence="12">
    <location>
        <begin position="36"/>
        <end position="233"/>
    </location>
</feature>
<evidence type="ECO:0000256" key="8">
    <source>
        <dbReference type="ARBA" id="ARBA00022844"/>
    </source>
</evidence>
<evidence type="ECO:0000256" key="4">
    <source>
        <dbReference type="ARBA" id="ARBA00022581"/>
    </source>
</evidence>
<evidence type="ECO:0000256" key="6">
    <source>
        <dbReference type="ARBA" id="ARBA00022707"/>
    </source>
</evidence>
<evidence type="ECO:0000313" key="13">
    <source>
        <dbReference type="EMBL" id="AEM44646.1"/>
    </source>
</evidence>
<keyword evidence="4" id="KW-0945">Host-virus interaction</keyword>
<dbReference type="CDD" id="cd00205">
    <property type="entry name" value="rhv_like"/>
    <property type="match status" value="1"/>
</dbReference>
<dbReference type="GO" id="GO:0046718">
    <property type="term" value="P:symbiont entry into host cell"/>
    <property type="evidence" value="ECO:0007669"/>
    <property type="project" value="UniProtKB-KW"/>
</dbReference>
<reference evidence="13 14" key="1">
    <citation type="submission" date="2011-02" db="EMBL/GenBank/DDBJ databases">
        <title>11 new HRV-C types confirmed by VP1 sequencing.</title>
        <authorList>
            <person name="McIntyre C.L."/>
            <person name="Simmonds P."/>
        </authorList>
    </citation>
    <scope>NUCLEOTIDE SEQUENCE [LARGE SCALE GENOMIC DNA]</scope>
    <source>
        <strain evidence="13">Resp_6142/08</strain>
    </source>
</reference>
<dbReference type="GO" id="GO:0043657">
    <property type="term" value="C:host cell"/>
    <property type="evidence" value="ECO:0007669"/>
    <property type="project" value="UniProtKB-SubCell"/>
</dbReference>